<dbReference type="InterPro" id="IPR001433">
    <property type="entry name" value="OxRdtase_FAD/NAD-bd"/>
</dbReference>
<dbReference type="CDD" id="cd06183">
    <property type="entry name" value="cyt_b5_reduct_like"/>
    <property type="match status" value="1"/>
</dbReference>
<feature type="domain" description="Flavoprotein pyridine nucleotide cytochrome reductase-like FAD-binding" evidence="9">
    <location>
        <begin position="25"/>
        <end position="75"/>
    </location>
</feature>
<proteinExistence type="predicted"/>
<feature type="binding site" evidence="7">
    <location>
        <position position="48"/>
    </location>
    <ligand>
        <name>FAD</name>
        <dbReference type="ChEBI" id="CHEBI:57692"/>
    </ligand>
</feature>
<keyword evidence="11" id="KW-1185">Reference proteome</keyword>
<sequence>MVNVSACAAAGCIIEITLGGRKIPDGKGLSRPYTPTRVTKTYFEIPIKIYDDGRLTRHIRDWKVGDNIEWRGPYNDNIYWDNAKISHLLLIAGGTGIAPFIRIVEDILDDDDGETRIRLVYCVRSAADVLFKDLLVEWARHWNVVVVICGTGVEDSLPILFERLNSRLTEEVFQQQLQALTGGDLQNALVSVCGRVALEKDVVNFATRAGVDSSRIVRFPA</sequence>
<dbReference type="Proteomes" id="UP000024635">
    <property type="component" value="Unassembled WGS sequence"/>
</dbReference>
<keyword evidence="3 7" id="KW-0285">Flavoprotein</keyword>
<dbReference type="Pfam" id="PF00175">
    <property type="entry name" value="NAD_binding_1"/>
    <property type="match status" value="1"/>
</dbReference>
<feature type="binding site" evidence="7">
    <location>
        <position position="32"/>
    </location>
    <ligand>
        <name>FAD</name>
        <dbReference type="ChEBI" id="CHEBI:57692"/>
    </ligand>
</feature>
<dbReference type="EC" id="1.6.2.2" evidence="2"/>
<dbReference type="PANTHER" id="PTHR19370">
    <property type="entry name" value="NADH-CYTOCHROME B5 REDUCTASE"/>
    <property type="match status" value="1"/>
</dbReference>
<dbReference type="OrthoDB" id="432685at2759"/>
<reference evidence="11" key="1">
    <citation type="journal article" date="2015" name="Nat. Genet.">
        <title>The genome and transcriptome of the zoonotic hookworm Ancylostoma ceylanicum identify infection-specific gene families.</title>
        <authorList>
            <person name="Schwarz E.M."/>
            <person name="Hu Y."/>
            <person name="Antoshechkin I."/>
            <person name="Miller M.M."/>
            <person name="Sternberg P.W."/>
            <person name="Aroian R.V."/>
        </authorList>
    </citation>
    <scope>NUCLEOTIDE SEQUENCE</scope>
    <source>
        <strain evidence="11">HY135</strain>
    </source>
</reference>
<gene>
    <name evidence="10" type="primary">Acey_s0032.g2526</name>
    <name evidence="10" type="ORF">Y032_0032g2526</name>
</gene>
<protein>
    <recommendedName>
        <fullName evidence="2">cytochrome-b5 reductase</fullName>
        <ecNumber evidence="2">1.6.2.2</ecNumber>
    </recommendedName>
</protein>
<evidence type="ECO:0000256" key="3">
    <source>
        <dbReference type="ARBA" id="ARBA00022630"/>
    </source>
</evidence>
<dbReference type="SUPFAM" id="SSF63380">
    <property type="entry name" value="Riboflavin synthase domain-like"/>
    <property type="match status" value="1"/>
</dbReference>
<evidence type="ECO:0000256" key="4">
    <source>
        <dbReference type="ARBA" id="ARBA00022827"/>
    </source>
</evidence>
<evidence type="ECO:0000259" key="9">
    <source>
        <dbReference type="Pfam" id="PF00970"/>
    </source>
</evidence>
<feature type="domain" description="Oxidoreductase FAD/NAD(P)-binding" evidence="8">
    <location>
        <begin position="90"/>
        <end position="203"/>
    </location>
</feature>
<dbReference type="PRINTS" id="PR00406">
    <property type="entry name" value="CYTB5RDTASE"/>
</dbReference>
<dbReference type="InterPro" id="IPR017938">
    <property type="entry name" value="Riboflavin_synthase-like_b-brl"/>
</dbReference>
<name>A0A016UPH7_9BILA</name>
<keyword evidence="6" id="KW-0520">NAD</keyword>
<evidence type="ECO:0000256" key="7">
    <source>
        <dbReference type="PIRSR" id="PIRSR601834-1"/>
    </source>
</evidence>
<feature type="binding site" evidence="7">
    <location>
        <position position="31"/>
    </location>
    <ligand>
        <name>FAD</name>
        <dbReference type="ChEBI" id="CHEBI:57692"/>
    </ligand>
</feature>
<evidence type="ECO:0000313" key="10">
    <source>
        <dbReference type="EMBL" id="EYC16841.1"/>
    </source>
</evidence>
<evidence type="ECO:0000256" key="5">
    <source>
        <dbReference type="ARBA" id="ARBA00023002"/>
    </source>
</evidence>
<evidence type="ECO:0000256" key="6">
    <source>
        <dbReference type="ARBA" id="ARBA00023027"/>
    </source>
</evidence>
<dbReference type="PRINTS" id="PR00371">
    <property type="entry name" value="FPNCR"/>
</dbReference>
<dbReference type="EMBL" id="JARK01001368">
    <property type="protein sequence ID" value="EYC16841.1"/>
    <property type="molecule type" value="Genomic_DNA"/>
</dbReference>
<dbReference type="InterPro" id="IPR001834">
    <property type="entry name" value="CBR-like"/>
</dbReference>
<evidence type="ECO:0000256" key="2">
    <source>
        <dbReference type="ARBA" id="ARBA00012011"/>
    </source>
</evidence>
<dbReference type="Gene3D" id="2.40.30.10">
    <property type="entry name" value="Translation factors"/>
    <property type="match status" value="1"/>
</dbReference>
<dbReference type="SUPFAM" id="SSF52343">
    <property type="entry name" value="Ferredoxin reductase-like, C-terminal NADP-linked domain"/>
    <property type="match status" value="1"/>
</dbReference>
<evidence type="ECO:0000313" key="11">
    <source>
        <dbReference type="Proteomes" id="UP000024635"/>
    </source>
</evidence>
<evidence type="ECO:0000256" key="1">
    <source>
        <dbReference type="ARBA" id="ARBA00001974"/>
    </source>
</evidence>
<dbReference type="AlphaFoldDB" id="A0A016UPH7"/>
<dbReference type="Gene3D" id="3.40.50.80">
    <property type="entry name" value="Nucleotide-binding domain of ferredoxin-NADP reductase (FNR) module"/>
    <property type="match status" value="1"/>
</dbReference>
<dbReference type="PANTHER" id="PTHR19370:SF184">
    <property type="entry name" value="NADH-CYTOCHROME B5 REDUCTASE-LIKE"/>
    <property type="match status" value="1"/>
</dbReference>
<keyword evidence="4 7" id="KW-0274">FAD</keyword>
<dbReference type="InterPro" id="IPR008333">
    <property type="entry name" value="Cbr1-like_FAD-bd_dom"/>
</dbReference>
<dbReference type="STRING" id="53326.A0A016UPH7"/>
<dbReference type="GO" id="GO:0090524">
    <property type="term" value="F:cytochrome-b5 reductase activity, acting on NADH"/>
    <property type="evidence" value="ECO:0007669"/>
    <property type="project" value="UniProtKB-EC"/>
</dbReference>
<organism evidence="10 11">
    <name type="scientific">Ancylostoma ceylanicum</name>
    <dbReference type="NCBI Taxonomy" id="53326"/>
    <lineage>
        <taxon>Eukaryota</taxon>
        <taxon>Metazoa</taxon>
        <taxon>Ecdysozoa</taxon>
        <taxon>Nematoda</taxon>
        <taxon>Chromadorea</taxon>
        <taxon>Rhabditida</taxon>
        <taxon>Rhabditina</taxon>
        <taxon>Rhabditomorpha</taxon>
        <taxon>Strongyloidea</taxon>
        <taxon>Ancylostomatidae</taxon>
        <taxon>Ancylostomatinae</taxon>
        <taxon>Ancylostoma</taxon>
    </lineage>
</organism>
<evidence type="ECO:0000259" key="8">
    <source>
        <dbReference type="Pfam" id="PF00175"/>
    </source>
</evidence>
<comment type="caution">
    <text evidence="10">The sequence shown here is derived from an EMBL/GenBank/DDBJ whole genome shotgun (WGS) entry which is preliminary data.</text>
</comment>
<comment type="cofactor">
    <cofactor evidence="1 7">
        <name>FAD</name>
        <dbReference type="ChEBI" id="CHEBI:57692"/>
    </cofactor>
</comment>
<accession>A0A016UPH7</accession>
<dbReference type="InterPro" id="IPR039261">
    <property type="entry name" value="FNR_nucleotide-bd"/>
</dbReference>
<keyword evidence="5" id="KW-0560">Oxidoreductase</keyword>
<dbReference type="Pfam" id="PF00970">
    <property type="entry name" value="FAD_binding_6"/>
    <property type="match status" value="1"/>
</dbReference>
<dbReference type="InterPro" id="IPR001709">
    <property type="entry name" value="Flavoprot_Pyr_Nucl_cyt_Rdtase"/>
</dbReference>
<feature type="binding site" evidence="7">
    <location>
        <position position="33"/>
    </location>
    <ligand>
        <name>FAD</name>
        <dbReference type="ChEBI" id="CHEBI:57692"/>
    </ligand>
</feature>